<proteinExistence type="predicted"/>
<accession>A0ABR4PLR6</accession>
<name>A0ABR4PLR6_9HELO</name>
<dbReference type="PANTHER" id="PTHR37534">
    <property type="entry name" value="TRANSCRIPTIONAL ACTIVATOR PROTEIN UGA3"/>
    <property type="match status" value="1"/>
</dbReference>
<keyword evidence="2" id="KW-0539">Nucleus</keyword>
<dbReference type="PANTHER" id="PTHR37534:SF49">
    <property type="entry name" value="LYSINE BIOSYNTHESIS REGULATORY PROTEIN LYS14"/>
    <property type="match status" value="1"/>
</dbReference>
<dbReference type="Pfam" id="PF11951">
    <property type="entry name" value="Fungal_trans_2"/>
    <property type="match status" value="1"/>
</dbReference>
<comment type="subcellular location">
    <subcellularLocation>
        <location evidence="1">Nucleus</location>
    </subcellularLocation>
</comment>
<dbReference type="Proteomes" id="UP001629113">
    <property type="component" value="Unassembled WGS sequence"/>
</dbReference>
<keyword evidence="4" id="KW-1185">Reference proteome</keyword>
<evidence type="ECO:0000313" key="3">
    <source>
        <dbReference type="EMBL" id="KAL3424269.1"/>
    </source>
</evidence>
<reference evidence="3 4" key="1">
    <citation type="submission" date="2024-06" db="EMBL/GenBank/DDBJ databases">
        <title>Complete genome of Phlyctema vagabunda strain 19-DSS-EL-015.</title>
        <authorList>
            <person name="Fiorenzani C."/>
        </authorList>
    </citation>
    <scope>NUCLEOTIDE SEQUENCE [LARGE SCALE GENOMIC DNA]</scope>
    <source>
        <strain evidence="3 4">19-DSS-EL-015</strain>
    </source>
</reference>
<evidence type="ECO:0000256" key="1">
    <source>
        <dbReference type="ARBA" id="ARBA00004123"/>
    </source>
</evidence>
<sequence>MRLLWREDAAQKGIVLGREGVWTKSKRPKPKSKLQEAFQPVDLKPYAYKWIFLNTTFNDFGKISQDGDHPMSVEGADTEDELFDEPTEILRTTSLDSVSERSQKLILGRSPSRPASQNYTSIEGNLFDYFVGVIGPNCSLSSSQNPYLELLAPIAVTFPPLNSALLAVSANQLRLLNDTRFEREALSHKHKAIQGVQSAIDVGNADARVVATILMLCFYDISDGCNPSWVTHLRGGLSLLESLSNYTGTHTASEKMLLTFLRMYFVAHAIMSRTANEEDFAFSDDPSCSWPDSEDMEEVDVLMGCSRELMAIIRKIPSLAAKAARIQESSAPADTLIQLSTERDVIERSLLSLQQTIPSTVNDPEQLTIIAESKRLTALLYLRSRLPGLTFPHSNTIMSSAFKTNLIATIIEHLEKLPNTSTLLWPLFVLGSMRELNEEQRRFVHERLMALQRLRNLGSIKRARLSVEEMWRRLDMKTDETEIIGTKWFNDSAISLA</sequence>
<dbReference type="EMBL" id="JBFCZG010000003">
    <property type="protein sequence ID" value="KAL3424269.1"/>
    <property type="molecule type" value="Genomic_DNA"/>
</dbReference>
<gene>
    <name evidence="3" type="ORF">PVAG01_03550</name>
</gene>
<comment type="caution">
    <text evidence="3">The sequence shown here is derived from an EMBL/GenBank/DDBJ whole genome shotgun (WGS) entry which is preliminary data.</text>
</comment>
<protein>
    <submittedName>
        <fullName evidence="3">C6 zinc finger domain-containing protein</fullName>
    </submittedName>
</protein>
<evidence type="ECO:0000256" key="2">
    <source>
        <dbReference type="ARBA" id="ARBA00023242"/>
    </source>
</evidence>
<evidence type="ECO:0000313" key="4">
    <source>
        <dbReference type="Proteomes" id="UP001629113"/>
    </source>
</evidence>
<organism evidence="3 4">
    <name type="scientific">Phlyctema vagabunda</name>
    <dbReference type="NCBI Taxonomy" id="108571"/>
    <lineage>
        <taxon>Eukaryota</taxon>
        <taxon>Fungi</taxon>
        <taxon>Dikarya</taxon>
        <taxon>Ascomycota</taxon>
        <taxon>Pezizomycotina</taxon>
        <taxon>Leotiomycetes</taxon>
        <taxon>Helotiales</taxon>
        <taxon>Dermateaceae</taxon>
        <taxon>Phlyctema</taxon>
    </lineage>
</organism>
<dbReference type="InterPro" id="IPR021858">
    <property type="entry name" value="Fun_TF"/>
</dbReference>